<evidence type="ECO:0000313" key="1">
    <source>
        <dbReference type="EMBL" id="KAK3080070.1"/>
    </source>
</evidence>
<dbReference type="EMBL" id="JAWDJW010000758">
    <property type="protein sequence ID" value="KAK3080070.1"/>
    <property type="molecule type" value="Genomic_DNA"/>
</dbReference>
<organism evidence="1 2">
    <name type="scientific">Coniosporium uncinatum</name>
    <dbReference type="NCBI Taxonomy" id="93489"/>
    <lineage>
        <taxon>Eukaryota</taxon>
        <taxon>Fungi</taxon>
        <taxon>Dikarya</taxon>
        <taxon>Ascomycota</taxon>
        <taxon>Pezizomycotina</taxon>
        <taxon>Dothideomycetes</taxon>
        <taxon>Dothideomycetes incertae sedis</taxon>
        <taxon>Coniosporium</taxon>
    </lineage>
</organism>
<protein>
    <submittedName>
        <fullName evidence="1">Uncharacterized protein</fullName>
    </submittedName>
</protein>
<name>A0ACC3DU68_9PEZI</name>
<sequence length="493" mass="53105">MDKRAEIPPGLPRSNPTVSYWQDPSDDIADLQSTEELPSTADYVIAGSGISGACIAHNILERKQNARVVMLEARSACSGATGRNGGHTKAASYRTFPYHVNAHGVEEAVKVARLEYANIRATHEMAAKHDIRCESRSCPTVDIIYDQGAYESGISVINTMQKHMDPKEGAAQYQIYGAEGTRKKFLTPGADVCGAIEYEAGSLSAYKFAVGIVKLCLDKGLNLQTNTPVTTISAAPTANGTLNGNTELEARWTVKTARGSIATPNLILATNGYTPHLLPELQSKIVPLRGQVIAQRPGPKLASLTPRGLATTYSFIYDTGYEYMISRAEHLDVPSELMGDIVIGGGLGRLPNDGVSEFGETDDTVLNTENSNYLGQTLTTYFGGNWGEDDLQSSIRKEWTGIMGITSDGLPMVGPVPGKDGVWVSAGFNGHGMVLCLKSAEAVTHMIMGDDKDEFDWFPDSFLITKERLSKGKFKGRQGMKAPPEVALADGHP</sequence>
<dbReference type="Proteomes" id="UP001186974">
    <property type="component" value="Unassembled WGS sequence"/>
</dbReference>
<accession>A0ACC3DU68</accession>
<evidence type="ECO:0000313" key="2">
    <source>
        <dbReference type="Proteomes" id="UP001186974"/>
    </source>
</evidence>
<keyword evidence="2" id="KW-1185">Reference proteome</keyword>
<gene>
    <name evidence="1" type="ORF">LTS18_003203</name>
</gene>
<comment type="caution">
    <text evidence="1">The sequence shown here is derived from an EMBL/GenBank/DDBJ whole genome shotgun (WGS) entry which is preliminary data.</text>
</comment>
<proteinExistence type="predicted"/>
<reference evidence="1" key="1">
    <citation type="submission" date="2024-09" db="EMBL/GenBank/DDBJ databases">
        <title>Black Yeasts Isolated from many extreme environments.</title>
        <authorList>
            <person name="Coleine C."/>
            <person name="Stajich J.E."/>
            <person name="Selbmann L."/>
        </authorList>
    </citation>
    <scope>NUCLEOTIDE SEQUENCE</scope>
    <source>
        <strain evidence="1">CCFEE 5737</strain>
    </source>
</reference>